<dbReference type="InterPro" id="IPR051792">
    <property type="entry name" value="GGT_bact"/>
</dbReference>
<keyword evidence="3" id="KW-0378">Hydrolase</keyword>
<name>A0A484HHR6_9BACT</name>
<dbReference type="GO" id="GO:0016787">
    <property type="term" value="F:hydrolase activity"/>
    <property type="evidence" value="ECO:0007669"/>
    <property type="project" value="UniProtKB-KW"/>
</dbReference>
<dbReference type="InterPro" id="IPR029055">
    <property type="entry name" value="Ntn_hydrolases_N"/>
</dbReference>
<proteinExistence type="inferred from homology"/>
<dbReference type="Pfam" id="PF01019">
    <property type="entry name" value="G_glu_transpept"/>
    <property type="match status" value="1"/>
</dbReference>
<dbReference type="GO" id="GO:0016740">
    <property type="term" value="F:transferase activity"/>
    <property type="evidence" value="ECO:0007669"/>
    <property type="project" value="UniProtKB-KW"/>
</dbReference>
<reference evidence="5" key="1">
    <citation type="submission" date="2019-01" db="EMBL/GenBank/DDBJ databases">
        <authorList>
            <consortium name="Genoscope - CEA"/>
            <person name="William W."/>
        </authorList>
    </citation>
    <scope>NUCLEOTIDE SEQUENCE</scope>
    <source>
        <strain evidence="5">CR-1</strain>
    </source>
</reference>
<dbReference type="AlphaFoldDB" id="A0A484HHR6"/>
<dbReference type="Gene3D" id="3.60.20.40">
    <property type="match status" value="1"/>
</dbReference>
<sequence length="538" mass="59682">MPSKTKKEINTDFIDPKKVKIPEPQRIAVSQYGMVSTAQYNATRSGMQILEMGGNAFDAAVACAFSLGVCEPQASGIGGQTMALLYIKKEDRLVALDGSSRVPNRALNKDFSSKVSRLHGYRAATVPSTPAVLSYMNDRYGNLTLAEVIKPAIQIAENGYAITELQRKLQKRELKNFSKGNAGQFFLRNGEKPYSVGTLFKQPVLAKTYQRIADAGIEDFYTGEIAEIIHKDMDTNGGLIHKDDLGQIPYPIEREPLIGRLGNMMAHTMPPPGAGRTLIEMINILKKFPVKDRNPDTPEGSLLLAEIIRRAQLDRRDRPFEANFYPQVQDRRMVSNEYSKIVAQQIKTRIKSSGETTHLSVMDKYGNVVALTQSIERIYGAKVVTPKLGFLYNNYMSALEYKDITHPHYLRPNAVPWASVAPTIIFKSKKPWLAIGSPGSERIASSILQVLIRLNLQSPFDAVAAPRIHCSYDGKVSLEAAFMRDDIPGKLESMGFSIDIREPNSFYLGCIQMVMAENNDFIGVADPRRDGSAGGPKQ</sequence>
<dbReference type="PRINTS" id="PR01210">
    <property type="entry name" value="GGTRANSPTASE"/>
</dbReference>
<dbReference type="EMBL" id="CAACVI010000012">
    <property type="protein sequence ID" value="VEN73806.1"/>
    <property type="molecule type" value="Genomic_DNA"/>
</dbReference>
<dbReference type="PANTHER" id="PTHR43199:SF1">
    <property type="entry name" value="GLUTATHIONE HYDROLASE PROENZYME"/>
    <property type="match status" value="1"/>
</dbReference>
<gene>
    <name evidence="5" type="ORF">EPICR_20276</name>
</gene>
<comment type="similarity">
    <text evidence="1">Belongs to the gamma-glutamyltransferase family.</text>
</comment>
<evidence type="ECO:0000256" key="1">
    <source>
        <dbReference type="ARBA" id="ARBA00009381"/>
    </source>
</evidence>
<evidence type="ECO:0000256" key="2">
    <source>
        <dbReference type="ARBA" id="ARBA00022679"/>
    </source>
</evidence>
<evidence type="ECO:0000256" key="3">
    <source>
        <dbReference type="ARBA" id="ARBA00022801"/>
    </source>
</evidence>
<evidence type="ECO:0000313" key="5">
    <source>
        <dbReference type="EMBL" id="VEN73806.1"/>
    </source>
</evidence>
<dbReference type="PANTHER" id="PTHR43199">
    <property type="entry name" value="GLUTATHIONE HYDROLASE"/>
    <property type="match status" value="1"/>
</dbReference>
<organism evidence="5">
    <name type="scientific">uncultured Desulfobacteraceae bacterium</name>
    <dbReference type="NCBI Taxonomy" id="218296"/>
    <lineage>
        <taxon>Bacteria</taxon>
        <taxon>Pseudomonadati</taxon>
        <taxon>Thermodesulfobacteriota</taxon>
        <taxon>Desulfobacteria</taxon>
        <taxon>Desulfobacterales</taxon>
        <taxon>Desulfobacteraceae</taxon>
        <taxon>environmental samples</taxon>
    </lineage>
</organism>
<dbReference type="SUPFAM" id="SSF56235">
    <property type="entry name" value="N-terminal nucleophile aminohydrolases (Ntn hydrolases)"/>
    <property type="match status" value="1"/>
</dbReference>
<dbReference type="InterPro" id="IPR043137">
    <property type="entry name" value="GGT_ssub_C"/>
</dbReference>
<accession>A0A484HHR6</accession>
<keyword evidence="4" id="KW-0865">Zymogen</keyword>
<evidence type="ECO:0000256" key="4">
    <source>
        <dbReference type="ARBA" id="ARBA00023145"/>
    </source>
</evidence>
<keyword evidence="2" id="KW-0808">Transferase</keyword>
<dbReference type="Gene3D" id="1.10.246.230">
    <property type="match status" value="1"/>
</dbReference>
<evidence type="ECO:0008006" key="6">
    <source>
        <dbReference type="Google" id="ProtNLM"/>
    </source>
</evidence>
<protein>
    <recommendedName>
        <fullName evidence="6">Gamma-glutamyltransferase</fullName>
    </recommendedName>
</protein>